<dbReference type="Proteomes" id="UP000054653">
    <property type="component" value="Unassembled WGS sequence"/>
</dbReference>
<keyword evidence="2" id="KW-1185">Reference proteome</keyword>
<evidence type="ECO:0000313" key="1">
    <source>
        <dbReference type="EMBL" id="KRY61501.1"/>
    </source>
</evidence>
<accession>A0A0V1DIT3</accession>
<gene>
    <name evidence="1" type="ORF">T03_3784</name>
</gene>
<protein>
    <submittedName>
        <fullName evidence="1">Uncharacterized protein</fullName>
    </submittedName>
</protein>
<name>A0A0V1DIT3_TRIBR</name>
<reference evidence="1 2" key="1">
    <citation type="submission" date="2015-01" db="EMBL/GenBank/DDBJ databases">
        <title>Evolution of Trichinella species and genotypes.</title>
        <authorList>
            <person name="Korhonen P.K."/>
            <person name="Edoardo P."/>
            <person name="Giuseppe L.R."/>
            <person name="Gasser R.B."/>
        </authorList>
    </citation>
    <scope>NUCLEOTIDE SEQUENCE [LARGE SCALE GENOMIC DNA]</scope>
    <source>
        <strain evidence="1">ISS120</strain>
    </source>
</reference>
<dbReference type="STRING" id="45882.A0A0V1DIT3"/>
<evidence type="ECO:0000313" key="2">
    <source>
        <dbReference type="Proteomes" id="UP000054653"/>
    </source>
</evidence>
<dbReference type="AlphaFoldDB" id="A0A0V1DIT3"/>
<dbReference type="EMBL" id="JYDI01000001">
    <property type="protein sequence ID" value="KRY61501.1"/>
    <property type="molecule type" value="Genomic_DNA"/>
</dbReference>
<organism evidence="1 2">
    <name type="scientific">Trichinella britovi</name>
    <name type="common">Parasitic roundworm</name>
    <dbReference type="NCBI Taxonomy" id="45882"/>
    <lineage>
        <taxon>Eukaryota</taxon>
        <taxon>Metazoa</taxon>
        <taxon>Ecdysozoa</taxon>
        <taxon>Nematoda</taxon>
        <taxon>Enoplea</taxon>
        <taxon>Dorylaimia</taxon>
        <taxon>Trichinellida</taxon>
        <taxon>Trichinellidae</taxon>
        <taxon>Trichinella</taxon>
    </lineage>
</organism>
<comment type="caution">
    <text evidence="1">The sequence shown here is derived from an EMBL/GenBank/DDBJ whole genome shotgun (WGS) entry which is preliminary data.</text>
</comment>
<sequence length="74" mass="8772">MKKYADQRPILKRYNFKCGDYVRVRCKGLSKKGFRFSKPFKSLNKLNQCPYRYKSNNADCRLHSVGDPVTHKNK</sequence>
<proteinExistence type="predicted"/>